<keyword evidence="3" id="KW-1185">Reference proteome</keyword>
<organism evidence="2 3">
    <name type="scientific">Lentinus tigrinus ALCF2SS1-6</name>
    <dbReference type="NCBI Taxonomy" id="1328759"/>
    <lineage>
        <taxon>Eukaryota</taxon>
        <taxon>Fungi</taxon>
        <taxon>Dikarya</taxon>
        <taxon>Basidiomycota</taxon>
        <taxon>Agaricomycotina</taxon>
        <taxon>Agaricomycetes</taxon>
        <taxon>Polyporales</taxon>
        <taxon>Polyporaceae</taxon>
        <taxon>Lentinus</taxon>
    </lineage>
</organism>
<evidence type="ECO:0000313" key="3">
    <source>
        <dbReference type="Proteomes" id="UP000313359"/>
    </source>
</evidence>
<reference evidence="2" key="1">
    <citation type="journal article" date="2018" name="Genome Biol. Evol.">
        <title>Genomics and development of Lentinus tigrinus, a white-rot wood-decaying mushroom with dimorphic fruiting bodies.</title>
        <authorList>
            <person name="Wu B."/>
            <person name="Xu Z."/>
            <person name="Knudson A."/>
            <person name="Carlson A."/>
            <person name="Chen N."/>
            <person name="Kovaka S."/>
            <person name="LaButti K."/>
            <person name="Lipzen A."/>
            <person name="Pennachio C."/>
            <person name="Riley R."/>
            <person name="Schakwitz W."/>
            <person name="Umezawa K."/>
            <person name="Ohm R.A."/>
            <person name="Grigoriev I.V."/>
            <person name="Nagy L.G."/>
            <person name="Gibbons J."/>
            <person name="Hibbett D."/>
        </authorList>
    </citation>
    <scope>NUCLEOTIDE SEQUENCE [LARGE SCALE GENOMIC DNA]</scope>
    <source>
        <strain evidence="2">ALCF2SS1-6</strain>
    </source>
</reference>
<protein>
    <submittedName>
        <fullName evidence="2">Uncharacterized protein</fullName>
    </submittedName>
</protein>
<sequence length="350" mass="38230">MDVTKYNTAMVNWYAGLMKYVCSFNVRTPTYSWFHAQDPLVFRAITTIHPFIGNSLTVSVTALTSLTVTVTSLTSLTVLTALAALAALATLASLTSLTYPVTTLYIVLGKVEDIRDTEAAPRTETKKKRKLNSGKSSPSSLPPPSHPSPSSASSTSSNSTSHATSSGKKSPIAKDVVDQMKVAPSITKRCGFPGCTAVFDIYKQELAREHWLGHLGWQRSKGKWFKVSDAPSQSAPDAENAVSDDASPAVAGKKRKRAGPERTQPQVPCKWEDCGKQISDSESYITRHLYQDHLQIEYRCLKGCPADKRYSRVDIANNHGKHPEKESHKDDDGEELPDAESQDDDGKLTG</sequence>
<name>A0A5C2SNP7_9APHY</name>
<accession>A0A5C2SNP7</accession>
<feature type="compositionally biased region" description="Basic and acidic residues" evidence="1">
    <location>
        <begin position="321"/>
        <end position="331"/>
    </location>
</feature>
<evidence type="ECO:0000313" key="2">
    <source>
        <dbReference type="EMBL" id="RPD65250.1"/>
    </source>
</evidence>
<dbReference type="OrthoDB" id="10599486at2759"/>
<dbReference type="AlphaFoldDB" id="A0A5C2SNP7"/>
<gene>
    <name evidence="2" type="ORF">L227DRAFT_606795</name>
</gene>
<feature type="region of interest" description="Disordered" evidence="1">
    <location>
        <begin position="118"/>
        <end position="172"/>
    </location>
</feature>
<feature type="compositionally biased region" description="Acidic residues" evidence="1">
    <location>
        <begin position="332"/>
        <end position="343"/>
    </location>
</feature>
<proteinExistence type="predicted"/>
<dbReference type="EMBL" id="ML122252">
    <property type="protein sequence ID" value="RPD65250.1"/>
    <property type="molecule type" value="Genomic_DNA"/>
</dbReference>
<feature type="region of interest" description="Disordered" evidence="1">
    <location>
        <begin position="228"/>
        <end position="266"/>
    </location>
</feature>
<feature type="region of interest" description="Disordered" evidence="1">
    <location>
        <begin position="315"/>
        <end position="350"/>
    </location>
</feature>
<dbReference type="Proteomes" id="UP000313359">
    <property type="component" value="Unassembled WGS sequence"/>
</dbReference>
<evidence type="ECO:0000256" key="1">
    <source>
        <dbReference type="SAM" id="MobiDB-lite"/>
    </source>
</evidence>
<feature type="compositionally biased region" description="Low complexity" evidence="1">
    <location>
        <begin position="148"/>
        <end position="167"/>
    </location>
</feature>